<feature type="region of interest" description="Disordered" evidence="1">
    <location>
        <begin position="155"/>
        <end position="199"/>
    </location>
</feature>
<sequence length="199" mass="22059">MNSFKSYCGKNDRLSPSETNFISEAKLKEKEEIWASQKTLALCEEKCIARNEIPENNQGVVAEFVKFPPAARAQQISYCELGKKAEIKIKKKGIRHSEGAVCSPEEFSTSVCKLLDMNVQVCGTNLLSAGELSSRRGQAPLSTLSAGDSAVKHKVSKFQNVPATPRIKSRQRSLYRTPPTPRQPMESSKKEKHNPSESC</sequence>
<evidence type="ECO:0000313" key="2">
    <source>
        <dbReference type="EMBL" id="RMC18340.1"/>
    </source>
</evidence>
<reference evidence="2 3" key="1">
    <citation type="submission" date="2018-07" db="EMBL/GenBank/DDBJ databases">
        <title>A high quality draft genome assembly of the barn swallow (H. rustica rustica).</title>
        <authorList>
            <person name="Formenti G."/>
            <person name="Chiara M."/>
            <person name="Poveda L."/>
            <person name="Francoijs K.-J."/>
            <person name="Bonisoli-Alquati A."/>
            <person name="Canova L."/>
            <person name="Gianfranceschi L."/>
            <person name="Horner D.S."/>
            <person name="Saino N."/>
        </authorList>
    </citation>
    <scope>NUCLEOTIDE SEQUENCE [LARGE SCALE GENOMIC DNA]</scope>
    <source>
        <strain evidence="2">Chelidonia</strain>
        <tissue evidence="2">Blood</tissue>
    </source>
</reference>
<evidence type="ECO:0000256" key="1">
    <source>
        <dbReference type="SAM" id="MobiDB-lite"/>
    </source>
</evidence>
<protein>
    <submittedName>
        <fullName evidence="2">Uncharacterized protein</fullName>
    </submittedName>
</protein>
<comment type="caution">
    <text evidence="2">The sequence shown here is derived from an EMBL/GenBank/DDBJ whole genome shotgun (WGS) entry which is preliminary data.</text>
</comment>
<evidence type="ECO:0000313" key="3">
    <source>
        <dbReference type="Proteomes" id="UP000269221"/>
    </source>
</evidence>
<gene>
    <name evidence="2" type="ORF">DUI87_04226</name>
</gene>
<organism evidence="2 3">
    <name type="scientific">Hirundo rustica rustica</name>
    <dbReference type="NCBI Taxonomy" id="333673"/>
    <lineage>
        <taxon>Eukaryota</taxon>
        <taxon>Metazoa</taxon>
        <taxon>Chordata</taxon>
        <taxon>Craniata</taxon>
        <taxon>Vertebrata</taxon>
        <taxon>Euteleostomi</taxon>
        <taxon>Archelosauria</taxon>
        <taxon>Archosauria</taxon>
        <taxon>Dinosauria</taxon>
        <taxon>Saurischia</taxon>
        <taxon>Theropoda</taxon>
        <taxon>Coelurosauria</taxon>
        <taxon>Aves</taxon>
        <taxon>Neognathae</taxon>
        <taxon>Neoaves</taxon>
        <taxon>Telluraves</taxon>
        <taxon>Australaves</taxon>
        <taxon>Passeriformes</taxon>
        <taxon>Sylvioidea</taxon>
        <taxon>Hirundinidae</taxon>
        <taxon>Hirundo</taxon>
    </lineage>
</organism>
<dbReference type="AlphaFoldDB" id="A0A3M0L5S6"/>
<name>A0A3M0L5S6_HIRRU</name>
<accession>A0A3M0L5S6</accession>
<dbReference type="Proteomes" id="UP000269221">
    <property type="component" value="Unassembled WGS sequence"/>
</dbReference>
<dbReference type="EMBL" id="QRBI01000096">
    <property type="protein sequence ID" value="RMC18340.1"/>
    <property type="molecule type" value="Genomic_DNA"/>
</dbReference>
<keyword evidence="3" id="KW-1185">Reference proteome</keyword>
<proteinExistence type="predicted"/>
<feature type="compositionally biased region" description="Basic and acidic residues" evidence="1">
    <location>
        <begin position="187"/>
        <end position="199"/>
    </location>
</feature>